<gene>
    <name evidence="1" type="ORF">CPter91_1394</name>
</gene>
<name>A0A127Q171_9BURK</name>
<dbReference type="PATRIC" id="fig|279113.9.peg.1390"/>
<proteinExistence type="predicted"/>
<evidence type="ECO:0000313" key="2">
    <source>
        <dbReference type="Proteomes" id="UP000074561"/>
    </source>
</evidence>
<dbReference type="AlphaFoldDB" id="A0A127Q171"/>
<protein>
    <submittedName>
        <fullName evidence="1">Uncharacterized protein</fullName>
    </submittedName>
</protein>
<reference evidence="1 2" key="1">
    <citation type="submission" date="2015-11" db="EMBL/GenBank/DDBJ databases">
        <title>Exploring the genomic traits of fungus-feeding bacterial genus Collimonas.</title>
        <authorList>
            <person name="Song C."/>
            <person name="Schmidt R."/>
            <person name="de Jager V."/>
            <person name="Krzyzanowska D."/>
            <person name="Jongedijk E."/>
            <person name="Cankar K."/>
            <person name="Beekwilder J."/>
            <person name="van Veen A."/>
            <person name="de Boer W."/>
            <person name="van Veen J.A."/>
            <person name="Garbeva P."/>
        </authorList>
    </citation>
    <scope>NUCLEOTIDE SEQUENCE [LARGE SCALE GENOMIC DNA]</scope>
    <source>
        <strain evidence="1 2">Ter91</strain>
    </source>
</reference>
<dbReference type="STRING" id="279113.CPter91_1394"/>
<sequence>MASSDFFSLPRSWARFWSFQTSGSSSSPLTWSSFSNFVSKSKIPPKFGFATGQVGEQVLQGI</sequence>
<dbReference type="KEGG" id="cpra:CPter91_1394"/>
<organism evidence="1 2">
    <name type="scientific">Collimonas pratensis</name>
    <dbReference type="NCBI Taxonomy" id="279113"/>
    <lineage>
        <taxon>Bacteria</taxon>
        <taxon>Pseudomonadati</taxon>
        <taxon>Pseudomonadota</taxon>
        <taxon>Betaproteobacteria</taxon>
        <taxon>Burkholderiales</taxon>
        <taxon>Oxalobacteraceae</taxon>
        <taxon>Collimonas</taxon>
    </lineage>
</organism>
<accession>A0A127Q171</accession>
<evidence type="ECO:0000313" key="1">
    <source>
        <dbReference type="EMBL" id="AMP03774.1"/>
    </source>
</evidence>
<dbReference type="EMBL" id="CP013234">
    <property type="protein sequence ID" value="AMP03774.1"/>
    <property type="molecule type" value="Genomic_DNA"/>
</dbReference>
<dbReference type="Proteomes" id="UP000074561">
    <property type="component" value="Chromosome"/>
</dbReference>